<proteinExistence type="predicted"/>
<dbReference type="InterPro" id="IPR022385">
    <property type="entry name" value="Rhs_assc_core"/>
</dbReference>
<dbReference type="NCBIfam" id="TIGR03696">
    <property type="entry name" value="Rhs_assc_core"/>
    <property type="match status" value="1"/>
</dbReference>
<feature type="region of interest" description="Disordered" evidence="1">
    <location>
        <begin position="308"/>
        <end position="330"/>
    </location>
</feature>
<keyword evidence="3" id="KW-1185">Reference proteome</keyword>
<evidence type="ECO:0000313" key="3">
    <source>
        <dbReference type="Proteomes" id="UP001338309"/>
    </source>
</evidence>
<dbReference type="PANTHER" id="PTHR32305">
    <property type="match status" value="1"/>
</dbReference>
<reference evidence="2 3" key="1">
    <citation type="submission" date="2023-08" db="EMBL/GenBank/DDBJ databases">
        <title>Draft genome sequence of Algoriphagus confluentis.</title>
        <authorList>
            <person name="Takatani N."/>
            <person name="Hosokawa M."/>
            <person name="Sawabe T."/>
        </authorList>
    </citation>
    <scope>NUCLEOTIDE SEQUENCE [LARGE SCALE GENOMIC DNA]</scope>
    <source>
        <strain evidence="2 3">NBRC 111222</strain>
    </source>
</reference>
<evidence type="ECO:0000313" key="2">
    <source>
        <dbReference type="EMBL" id="GMQ31699.1"/>
    </source>
</evidence>
<organism evidence="2 3">
    <name type="scientific">Algoriphagus confluentis</name>
    <dbReference type="NCBI Taxonomy" id="1697556"/>
    <lineage>
        <taxon>Bacteria</taxon>
        <taxon>Pseudomonadati</taxon>
        <taxon>Bacteroidota</taxon>
        <taxon>Cytophagia</taxon>
        <taxon>Cytophagales</taxon>
        <taxon>Cyclobacteriaceae</taxon>
        <taxon>Algoriphagus</taxon>
    </lineage>
</organism>
<protein>
    <recommendedName>
        <fullName evidence="4">RHS repeat-associated core domain-containing protein</fullName>
    </recommendedName>
</protein>
<name>A0ABQ6PUP6_9BACT</name>
<accession>A0ABQ6PUP6</accession>
<sequence>MSSPIAQETHGACPDERSDIGNPWGLELTGIGFQYGGIKANKYLYNGKELLDDQNLNLYDYGARMYDPVIGRWGVVDPLANKYDMHSPYNYALNNPIRYIDPDGMKVEGVTKKDAEKAHEDFNDMFSGGQFDSFRALITRSGKKGNGKDFNKIDTGALAGALKGLEGDDLALAELVASAINSDDIHKVEFVELGNDLSDEGSNAFASHLNNVQNGFGDGIKNAEGKVNSNIVNALGGAGFNVPTSNGSHSIIVEGQGVQQSGGSRAVTTGHEILGHGIPSAQGADPMINNTHAIRTDNLVRRVLGIPTRDGSDHAGGKVVDPNALPKIRN</sequence>
<dbReference type="InterPro" id="IPR050708">
    <property type="entry name" value="T6SS_VgrG/RHS"/>
</dbReference>
<dbReference type="Gene3D" id="2.180.10.10">
    <property type="entry name" value="RHS repeat-associated core"/>
    <property type="match status" value="1"/>
</dbReference>
<dbReference type="RefSeq" id="WP_338226493.1">
    <property type="nucleotide sequence ID" value="NZ_BTPD01000026.1"/>
</dbReference>
<dbReference type="Proteomes" id="UP001338309">
    <property type="component" value="Unassembled WGS sequence"/>
</dbReference>
<gene>
    <name evidence="2" type="ORF">Aconfl_43440</name>
</gene>
<dbReference type="PANTHER" id="PTHR32305:SF15">
    <property type="entry name" value="PROTEIN RHSA-RELATED"/>
    <property type="match status" value="1"/>
</dbReference>
<dbReference type="EMBL" id="BTPD01000026">
    <property type="protein sequence ID" value="GMQ31699.1"/>
    <property type="molecule type" value="Genomic_DNA"/>
</dbReference>
<evidence type="ECO:0000256" key="1">
    <source>
        <dbReference type="SAM" id="MobiDB-lite"/>
    </source>
</evidence>
<comment type="caution">
    <text evidence="2">The sequence shown here is derived from an EMBL/GenBank/DDBJ whole genome shotgun (WGS) entry which is preliminary data.</text>
</comment>
<evidence type="ECO:0008006" key="4">
    <source>
        <dbReference type="Google" id="ProtNLM"/>
    </source>
</evidence>